<dbReference type="InterPro" id="IPR016181">
    <property type="entry name" value="Acyl_CoA_acyltransferase"/>
</dbReference>
<comment type="caution">
    <text evidence="1">The sequence shown here is derived from an EMBL/GenBank/DDBJ whole genome shotgun (WGS) entry which is preliminary data.</text>
</comment>
<dbReference type="SUPFAM" id="SSF55729">
    <property type="entry name" value="Acyl-CoA N-acyltransferases (Nat)"/>
    <property type="match status" value="1"/>
</dbReference>
<evidence type="ECO:0000313" key="1">
    <source>
        <dbReference type="EMBL" id="RBP37273.1"/>
    </source>
</evidence>
<gene>
    <name evidence="1" type="ORF">DES53_11411</name>
</gene>
<proteinExistence type="predicted"/>
<dbReference type="RefSeq" id="WP_113961507.1">
    <property type="nucleotide sequence ID" value="NZ_QNRR01000014.1"/>
</dbReference>
<evidence type="ECO:0000313" key="2">
    <source>
        <dbReference type="Proteomes" id="UP000253426"/>
    </source>
</evidence>
<organism evidence="1 2">
    <name type="scientific">Roseimicrobium gellanilyticum</name>
    <dbReference type="NCBI Taxonomy" id="748857"/>
    <lineage>
        <taxon>Bacteria</taxon>
        <taxon>Pseudomonadati</taxon>
        <taxon>Verrucomicrobiota</taxon>
        <taxon>Verrucomicrobiia</taxon>
        <taxon>Verrucomicrobiales</taxon>
        <taxon>Verrucomicrobiaceae</taxon>
        <taxon>Roseimicrobium</taxon>
    </lineage>
</organism>
<dbReference type="EMBL" id="QNRR01000014">
    <property type="protein sequence ID" value="RBP37273.1"/>
    <property type="molecule type" value="Genomic_DNA"/>
</dbReference>
<protein>
    <recommendedName>
        <fullName evidence="3">N-acetyltransferase domain-containing protein</fullName>
    </recommendedName>
</protein>
<keyword evidence="2" id="KW-1185">Reference proteome</keyword>
<evidence type="ECO:0008006" key="3">
    <source>
        <dbReference type="Google" id="ProtNLM"/>
    </source>
</evidence>
<name>A0A366H5N5_9BACT</name>
<dbReference type="AlphaFoldDB" id="A0A366H5N5"/>
<dbReference type="Proteomes" id="UP000253426">
    <property type="component" value="Unassembled WGS sequence"/>
</dbReference>
<dbReference type="OrthoDB" id="1550555at2"/>
<reference evidence="1 2" key="1">
    <citation type="submission" date="2018-06" db="EMBL/GenBank/DDBJ databases">
        <title>Genomic Encyclopedia of Type Strains, Phase IV (KMG-IV): sequencing the most valuable type-strain genomes for metagenomic binning, comparative biology and taxonomic classification.</title>
        <authorList>
            <person name="Goeker M."/>
        </authorList>
    </citation>
    <scope>NUCLEOTIDE SEQUENCE [LARGE SCALE GENOMIC DNA]</scope>
    <source>
        <strain evidence="1 2">DSM 25532</strain>
    </source>
</reference>
<accession>A0A366H5N5</accession>
<sequence length="365" mass="40450">MSLRFRLATAEDDAALRRAFAATPMAGGVRLAFEREPSFFDALRVQGDAVQVIVCEDTATREIAGIGTRCLARTFVNGTAQHAGYLSDLRILPRWRKGTVLARGWKFLRELDADDATALYHTAIFAGNADAKAALSQARAGVPQYHPLGAFVTAGVHPSRAKICVPSPLRITRGTPAALPRIVEFLNAHNASRQFAPVHRPEDFAVGGRWRDFQTEDFFLVQEGSHILGTAGVWNQSGFKQTRVLGYAGRWRLLYHLSRLSHRVLPIPRLPTPGTLFQFGYASFLAVPSAHPEVFRLLMQALREEASKRGWMHLLLSLHELDPLYPLLKETPHTPFHGELFWLNPRGMGTAPSSAQVPHIEASLL</sequence>